<proteinExistence type="inferred from homology"/>
<evidence type="ECO:0000256" key="2">
    <source>
        <dbReference type="ARBA" id="ARBA00015854"/>
    </source>
</evidence>
<accession>A0A428QQ99</accession>
<dbReference type="InterPro" id="IPR004108">
    <property type="entry name" value="Fe_hydrogenase_lsu_C"/>
</dbReference>
<dbReference type="Proteomes" id="UP000288168">
    <property type="component" value="Unassembled WGS sequence"/>
</dbReference>
<dbReference type="InterPro" id="IPR009016">
    <property type="entry name" value="Fe_hydrogenase"/>
</dbReference>
<evidence type="ECO:0000313" key="12">
    <source>
        <dbReference type="Proteomes" id="UP000288168"/>
    </source>
</evidence>
<keyword evidence="5" id="KW-0479">Metal-binding</keyword>
<reference evidence="11 12" key="1">
    <citation type="submission" date="2017-06" db="EMBL/GenBank/DDBJ databases">
        <title>Comparative genomic analysis of Ambrosia Fusariam Clade fungi.</title>
        <authorList>
            <person name="Stajich J.E."/>
            <person name="Carrillo J."/>
            <person name="Kijimoto T."/>
            <person name="Eskalen A."/>
            <person name="O'Donnell K."/>
            <person name="Kasson M."/>
        </authorList>
    </citation>
    <scope>NUCLEOTIDE SEQUENCE [LARGE SCALE GENOMIC DNA]</scope>
    <source>
        <strain evidence="11 12">NRRL62584</strain>
    </source>
</reference>
<evidence type="ECO:0000256" key="8">
    <source>
        <dbReference type="ARBA" id="ARBA00025099"/>
    </source>
</evidence>
<evidence type="ECO:0000256" key="7">
    <source>
        <dbReference type="ARBA" id="ARBA00023014"/>
    </source>
</evidence>
<evidence type="ECO:0000313" key="11">
    <source>
        <dbReference type="EMBL" id="RSL67473.1"/>
    </source>
</evidence>
<dbReference type="EMBL" id="NKCI01000020">
    <property type="protein sequence ID" value="RSL67473.1"/>
    <property type="molecule type" value="Genomic_DNA"/>
</dbReference>
<dbReference type="GO" id="GO:0046872">
    <property type="term" value="F:metal ion binding"/>
    <property type="evidence" value="ECO:0007669"/>
    <property type="project" value="UniProtKB-KW"/>
</dbReference>
<dbReference type="InterPro" id="IPR050340">
    <property type="entry name" value="Cytosolic_Fe-S_CAF"/>
</dbReference>
<organism evidence="11 12">
    <name type="scientific">Fusarium duplospermum</name>
    <dbReference type="NCBI Taxonomy" id="1325734"/>
    <lineage>
        <taxon>Eukaryota</taxon>
        <taxon>Fungi</taxon>
        <taxon>Dikarya</taxon>
        <taxon>Ascomycota</taxon>
        <taxon>Pezizomycotina</taxon>
        <taxon>Sordariomycetes</taxon>
        <taxon>Hypocreomycetidae</taxon>
        <taxon>Hypocreales</taxon>
        <taxon>Nectriaceae</taxon>
        <taxon>Fusarium</taxon>
        <taxon>Fusarium solani species complex</taxon>
    </lineage>
</organism>
<comment type="similarity">
    <text evidence="1">Belongs to the NARF family.</text>
</comment>
<keyword evidence="7" id="KW-0411">Iron-sulfur</keyword>
<keyword evidence="12" id="KW-1185">Reference proteome</keyword>
<dbReference type="Pfam" id="PF02906">
    <property type="entry name" value="Fe_hyd_lg_C"/>
    <property type="match status" value="1"/>
</dbReference>
<evidence type="ECO:0000256" key="1">
    <source>
        <dbReference type="ARBA" id="ARBA00006596"/>
    </source>
</evidence>
<dbReference type="AlphaFoldDB" id="A0A428QQ99"/>
<comment type="function">
    <text evidence="8">Component of the cytosolic Fe/S protein assembly machinery. Required for maturation of extramitochondrial Fe/S proteins. May play a role in the transfer of pre-assembled Fe/S clusters to target apoproteins.</text>
</comment>
<dbReference type="STRING" id="1325734.A0A428QQ99"/>
<feature type="domain" description="Iron hydrogenase large subunit C-terminal" evidence="10">
    <location>
        <begin position="120"/>
        <end position="248"/>
    </location>
</feature>
<evidence type="ECO:0000256" key="9">
    <source>
        <dbReference type="ARBA" id="ARBA00031269"/>
    </source>
</evidence>
<dbReference type="OrthoDB" id="10253113at2759"/>
<keyword evidence="4" id="KW-0004">4Fe-4S</keyword>
<comment type="caution">
    <text evidence="11">The sequence shown here is derived from an EMBL/GenBank/DDBJ whole genome shotgun (WGS) entry which is preliminary data.</text>
</comment>
<protein>
    <recommendedName>
        <fullName evidence="2">Cytosolic Fe-S cluster assembly factor NAR1</fullName>
    </recommendedName>
    <alternativeName>
        <fullName evidence="3">Cytosolic Fe-S cluster assembly factor nar1</fullName>
    </alternativeName>
    <alternativeName>
        <fullName evidence="9">Nuclear architecture-related protein 1</fullName>
    </alternativeName>
</protein>
<evidence type="ECO:0000256" key="6">
    <source>
        <dbReference type="ARBA" id="ARBA00023004"/>
    </source>
</evidence>
<name>A0A428QQ99_9HYPO</name>
<evidence type="ECO:0000256" key="5">
    <source>
        <dbReference type="ARBA" id="ARBA00022723"/>
    </source>
</evidence>
<keyword evidence="6" id="KW-0408">Iron</keyword>
<evidence type="ECO:0000259" key="10">
    <source>
        <dbReference type="Pfam" id="PF02906"/>
    </source>
</evidence>
<evidence type="ECO:0000256" key="4">
    <source>
        <dbReference type="ARBA" id="ARBA00022485"/>
    </source>
</evidence>
<dbReference type="SUPFAM" id="SSF53920">
    <property type="entry name" value="Fe-only hydrogenase"/>
    <property type="match status" value="1"/>
</dbReference>
<dbReference type="PANTHER" id="PTHR11615">
    <property type="entry name" value="NITRATE, FORMATE, IRON DEHYDROGENASE"/>
    <property type="match status" value="1"/>
</dbReference>
<gene>
    <name evidence="11" type="ORF">CEP54_003161</name>
</gene>
<dbReference type="FunFam" id="3.30.70.20:FF:000042">
    <property type="entry name" value="Cytosolic Fe-S cluster assembly factor NAR1"/>
    <property type="match status" value="1"/>
</dbReference>
<evidence type="ECO:0000256" key="3">
    <source>
        <dbReference type="ARBA" id="ARBA00017073"/>
    </source>
</evidence>
<dbReference type="Gene3D" id="3.40.950.10">
    <property type="entry name" value="Fe-only Hydrogenase (Larger Subunit), Chain L, domain 3"/>
    <property type="match status" value="1"/>
</dbReference>
<sequence length="266" mass="27710">MSAILSADDLNDFISPGVACIKPVETLPAAPPPQSQSLETEVILDGQQPAANPNAPAQISLTDCLACSGCVTSAEAVLVSLQSHAEVLTTLDAAPALRVVTDDSGRFRVEGLENENAKLFVASVSPQTRANLAAACGGSVSEKDVGHMLSNLLRGPDGIANGGQWKNGFTWVVDTNVAREATLVLGAEEVLNSARAGIATPAKPILASSCPGWVCYAEKTHPHVLPHLSKVKSPQALMGTILKTTLSRTLDIPPQPHLAPGRYAML</sequence>
<dbReference type="GO" id="GO:0051539">
    <property type="term" value="F:4 iron, 4 sulfur cluster binding"/>
    <property type="evidence" value="ECO:0007669"/>
    <property type="project" value="UniProtKB-KW"/>
</dbReference>